<keyword evidence="8" id="KW-0223">Dioxygenase</keyword>
<evidence type="ECO:0000256" key="3">
    <source>
        <dbReference type="ARBA" id="ARBA00023004"/>
    </source>
</evidence>
<proteinExistence type="inferred from homology"/>
<dbReference type="RefSeq" id="WP_116613367.1">
    <property type="nucleotide sequence ID" value="NZ_QEOB01000017.1"/>
</dbReference>
<keyword evidence="9" id="KW-1185">Reference proteome</keyword>
<feature type="domain" description="Rieske" evidence="7">
    <location>
        <begin position="13"/>
        <end position="108"/>
    </location>
</feature>
<accession>A0ABX5KHZ5</accession>
<evidence type="ECO:0000256" key="2">
    <source>
        <dbReference type="ARBA" id="ARBA00022723"/>
    </source>
</evidence>
<keyword evidence="8" id="KW-0560">Oxidoreductase</keyword>
<dbReference type="InterPro" id="IPR036922">
    <property type="entry name" value="Rieske_2Fe-2S_sf"/>
</dbReference>
<evidence type="ECO:0000313" key="9">
    <source>
        <dbReference type="Proteomes" id="UP000245712"/>
    </source>
</evidence>
<keyword evidence="2" id="KW-0479">Metal-binding</keyword>
<sequence length="125" mass="12973">METEKVAAGAQFVDAMASAELASGAQRAVNVNGRSILLCRVGGEVHALANLCPHAHQPLEGGAIEGGAIRCPRHGACFDLASGASLNGVTRTAVRTFAVRERAGRIEVDAPRANVGYFPDFSQDA</sequence>
<keyword evidence="3" id="KW-0408">Iron</keyword>
<dbReference type="PANTHER" id="PTHR21496:SF0">
    <property type="entry name" value="RIESKE DOMAIN-CONTAINING PROTEIN"/>
    <property type="match status" value="1"/>
</dbReference>
<dbReference type="Gene3D" id="2.102.10.10">
    <property type="entry name" value="Rieske [2Fe-2S] iron-sulphur domain"/>
    <property type="match status" value="1"/>
</dbReference>
<dbReference type="EMBL" id="QEOB01000017">
    <property type="protein sequence ID" value="PVX75683.1"/>
    <property type="molecule type" value="Genomic_DNA"/>
</dbReference>
<evidence type="ECO:0000256" key="5">
    <source>
        <dbReference type="ARBA" id="ARBA00034078"/>
    </source>
</evidence>
<evidence type="ECO:0000256" key="4">
    <source>
        <dbReference type="ARBA" id="ARBA00023014"/>
    </source>
</evidence>
<evidence type="ECO:0000256" key="1">
    <source>
        <dbReference type="ARBA" id="ARBA00022714"/>
    </source>
</evidence>
<evidence type="ECO:0000256" key="6">
    <source>
        <dbReference type="ARBA" id="ARBA00038001"/>
    </source>
</evidence>
<dbReference type="PROSITE" id="PS51296">
    <property type="entry name" value="RIESKE"/>
    <property type="match status" value="1"/>
</dbReference>
<reference evidence="8 9" key="1">
    <citation type="submission" date="2018-05" db="EMBL/GenBank/DDBJ databases">
        <title>Genomic Encyclopedia of Type Strains, Phase IV (KMG-V): Genome sequencing to study the core and pangenomes of soil and plant-associated prokaryotes.</title>
        <authorList>
            <person name="Whitman W."/>
        </authorList>
    </citation>
    <scope>NUCLEOTIDE SEQUENCE [LARGE SCALE GENOMIC DNA]</scope>
    <source>
        <strain evidence="8 9">SCZa-39</strain>
    </source>
</reference>
<comment type="cofactor">
    <cofactor evidence="5">
        <name>[2Fe-2S] cluster</name>
        <dbReference type="ChEBI" id="CHEBI:190135"/>
    </cofactor>
</comment>
<dbReference type="Pfam" id="PF00355">
    <property type="entry name" value="Rieske"/>
    <property type="match status" value="1"/>
</dbReference>
<keyword evidence="1" id="KW-0001">2Fe-2S</keyword>
<comment type="similarity">
    <text evidence="6">Belongs to the bacterial ring-hydroxylating dioxygenase ferredoxin component family.</text>
</comment>
<name>A0ABX5KHZ5_9BURK</name>
<comment type="caution">
    <text evidence="8">The sequence shown here is derived from an EMBL/GenBank/DDBJ whole genome shotgun (WGS) entry which is preliminary data.</text>
</comment>
<organism evidence="8 9">
    <name type="scientific">Paraburkholderia unamae</name>
    <dbReference type="NCBI Taxonomy" id="219649"/>
    <lineage>
        <taxon>Bacteria</taxon>
        <taxon>Pseudomonadati</taxon>
        <taxon>Pseudomonadota</taxon>
        <taxon>Betaproteobacteria</taxon>
        <taxon>Burkholderiales</taxon>
        <taxon>Burkholderiaceae</taxon>
        <taxon>Paraburkholderia</taxon>
    </lineage>
</organism>
<protein>
    <submittedName>
        <fullName evidence="8">3-phenylpropionate/trans-cinnamate dioxygenase ferredoxin subunit</fullName>
    </submittedName>
</protein>
<dbReference type="GO" id="GO:0051213">
    <property type="term" value="F:dioxygenase activity"/>
    <property type="evidence" value="ECO:0007669"/>
    <property type="project" value="UniProtKB-KW"/>
</dbReference>
<evidence type="ECO:0000259" key="7">
    <source>
        <dbReference type="PROSITE" id="PS51296"/>
    </source>
</evidence>
<dbReference type="Proteomes" id="UP000245712">
    <property type="component" value="Unassembled WGS sequence"/>
</dbReference>
<evidence type="ECO:0000313" key="8">
    <source>
        <dbReference type="EMBL" id="PVX75683.1"/>
    </source>
</evidence>
<gene>
    <name evidence="8" type="ORF">C7402_11795</name>
</gene>
<keyword evidence="4" id="KW-0411">Iron-sulfur</keyword>
<dbReference type="InterPro" id="IPR017941">
    <property type="entry name" value="Rieske_2Fe-2S"/>
</dbReference>
<dbReference type="PANTHER" id="PTHR21496">
    <property type="entry name" value="FERREDOXIN-RELATED"/>
    <property type="match status" value="1"/>
</dbReference>
<dbReference type="SUPFAM" id="SSF50022">
    <property type="entry name" value="ISP domain"/>
    <property type="match status" value="1"/>
</dbReference>